<dbReference type="SUPFAM" id="SSF52540">
    <property type="entry name" value="P-loop containing nucleoside triphosphate hydrolases"/>
    <property type="match status" value="1"/>
</dbReference>
<comment type="caution">
    <text evidence="14">The sequence shown here is derived from an EMBL/GenBank/DDBJ whole genome shotgun (WGS) entry which is preliminary data.</text>
</comment>
<keyword evidence="6" id="KW-0418">Kinase</keyword>
<evidence type="ECO:0000313" key="15">
    <source>
        <dbReference type="Proteomes" id="UP001346869"/>
    </source>
</evidence>
<keyword evidence="7" id="KW-0067">ATP-binding</keyword>
<keyword evidence="15" id="KW-1185">Reference proteome</keyword>
<evidence type="ECO:0000256" key="7">
    <source>
        <dbReference type="ARBA" id="ARBA00022840"/>
    </source>
</evidence>
<evidence type="ECO:0000256" key="4">
    <source>
        <dbReference type="ARBA" id="ARBA00022679"/>
    </source>
</evidence>
<dbReference type="Pfam" id="PF16575">
    <property type="entry name" value="CLP1_P"/>
    <property type="match status" value="1"/>
</dbReference>
<evidence type="ECO:0000256" key="9">
    <source>
        <dbReference type="ARBA" id="ARBA00071212"/>
    </source>
</evidence>
<evidence type="ECO:0000256" key="10">
    <source>
        <dbReference type="SAM" id="MobiDB-lite"/>
    </source>
</evidence>
<feature type="compositionally biased region" description="Basic residues" evidence="10">
    <location>
        <begin position="1"/>
        <end position="16"/>
    </location>
</feature>
<feature type="region of interest" description="Disordered" evidence="10">
    <location>
        <begin position="1"/>
        <end position="97"/>
    </location>
</feature>
<gene>
    <name evidence="14" type="ORF">PBY51_001035</name>
</gene>
<name>A0AAN7XGT6_ELEMC</name>
<comment type="subcellular location">
    <subcellularLocation>
        <location evidence="1">Nucleus</location>
        <location evidence="1">Nucleolus</location>
    </subcellularLocation>
</comment>
<evidence type="ECO:0000259" key="13">
    <source>
        <dbReference type="Pfam" id="PF25467"/>
    </source>
</evidence>
<keyword evidence="5" id="KW-0547">Nucleotide-binding</keyword>
<dbReference type="InterPro" id="IPR045116">
    <property type="entry name" value="Clp1/Grc3"/>
</dbReference>
<dbReference type="PROSITE" id="PS00018">
    <property type="entry name" value="EF_HAND_1"/>
    <property type="match status" value="1"/>
</dbReference>
<evidence type="ECO:0000256" key="8">
    <source>
        <dbReference type="ARBA" id="ARBA00023242"/>
    </source>
</evidence>
<evidence type="ECO:0000256" key="2">
    <source>
        <dbReference type="ARBA" id="ARBA00011003"/>
    </source>
</evidence>
<dbReference type="Gene3D" id="3.40.50.300">
    <property type="entry name" value="P-loop containing nucleotide triphosphate hydrolases"/>
    <property type="match status" value="1"/>
</dbReference>
<dbReference type="InterPro" id="IPR057570">
    <property type="entry name" value="NOL9_C"/>
</dbReference>
<dbReference type="GO" id="GO:0005730">
    <property type="term" value="C:nucleolus"/>
    <property type="evidence" value="ECO:0007669"/>
    <property type="project" value="UniProtKB-SubCell"/>
</dbReference>
<evidence type="ECO:0000256" key="6">
    <source>
        <dbReference type="ARBA" id="ARBA00022777"/>
    </source>
</evidence>
<dbReference type="Proteomes" id="UP001346869">
    <property type="component" value="Unassembled WGS sequence"/>
</dbReference>
<comment type="similarity">
    <text evidence="2">Belongs to the Clp1 family. NOL9/GRC3 subfamily.</text>
</comment>
<evidence type="ECO:0000259" key="12">
    <source>
        <dbReference type="Pfam" id="PF24419"/>
    </source>
</evidence>
<keyword evidence="3" id="KW-0698">rRNA processing</keyword>
<dbReference type="InterPro" id="IPR018247">
    <property type="entry name" value="EF_Hand_1_Ca_BS"/>
</dbReference>
<dbReference type="Pfam" id="PF24419">
    <property type="entry name" value="Cupin_NOL9"/>
    <property type="match status" value="1"/>
</dbReference>
<dbReference type="InterPro" id="IPR032319">
    <property type="entry name" value="CLP1_P"/>
</dbReference>
<keyword evidence="4" id="KW-0808">Transferase</keyword>
<feature type="domain" description="NOL9 C-terminal" evidence="13">
    <location>
        <begin position="557"/>
        <end position="658"/>
    </location>
</feature>
<evidence type="ECO:0000256" key="5">
    <source>
        <dbReference type="ARBA" id="ARBA00022741"/>
    </source>
</evidence>
<feature type="compositionally biased region" description="Polar residues" evidence="10">
    <location>
        <begin position="29"/>
        <end position="39"/>
    </location>
</feature>
<organism evidence="14 15">
    <name type="scientific">Eleginops maclovinus</name>
    <name type="common">Patagonian blennie</name>
    <name type="synonym">Eleginus maclovinus</name>
    <dbReference type="NCBI Taxonomy" id="56733"/>
    <lineage>
        <taxon>Eukaryota</taxon>
        <taxon>Metazoa</taxon>
        <taxon>Chordata</taxon>
        <taxon>Craniata</taxon>
        <taxon>Vertebrata</taxon>
        <taxon>Euteleostomi</taxon>
        <taxon>Actinopterygii</taxon>
        <taxon>Neopterygii</taxon>
        <taxon>Teleostei</taxon>
        <taxon>Neoteleostei</taxon>
        <taxon>Acanthomorphata</taxon>
        <taxon>Eupercaria</taxon>
        <taxon>Perciformes</taxon>
        <taxon>Notothenioidei</taxon>
        <taxon>Eleginopidae</taxon>
        <taxon>Eleginops</taxon>
    </lineage>
</organism>
<evidence type="ECO:0000259" key="11">
    <source>
        <dbReference type="Pfam" id="PF16575"/>
    </source>
</evidence>
<proteinExistence type="inferred from homology"/>
<feature type="compositionally biased region" description="Polar residues" evidence="10">
    <location>
        <begin position="70"/>
        <end position="93"/>
    </location>
</feature>
<feature type="domain" description="NOL9 N-terminal" evidence="12">
    <location>
        <begin position="141"/>
        <end position="271"/>
    </location>
</feature>
<dbReference type="PANTHER" id="PTHR12755">
    <property type="entry name" value="CLEAVAGE/POLYADENYLATION FACTOR IA SUBUNIT CLP1P"/>
    <property type="match status" value="1"/>
</dbReference>
<dbReference type="Pfam" id="PF25467">
    <property type="entry name" value="NOL9_C"/>
    <property type="match status" value="1"/>
</dbReference>
<reference evidence="14 15" key="1">
    <citation type="journal article" date="2023" name="Genes (Basel)">
        <title>Chromosome-Level Genome Assembly and Circadian Gene Repertoire of the Patagonia Blennie Eleginops maclovinus-The Closest Ancestral Proxy of Antarctic Cryonotothenioids.</title>
        <authorList>
            <person name="Cheng C.C."/>
            <person name="Rivera-Colon A.G."/>
            <person name="Minhas B.F."/>
            <person name="Wilson L."/>
            <person name="Rayamajhi N."/>
            <person name="Vargas-Chacoff L."/>
            <person name="Catchen J.M."/>
        </authorList>
    </citation>
    <scope>NUCLEOTIDE SEQUENCE [LARGE SCALE GENOMIC DNA]</scope>
    <source>
        <strain evidence="14">JMC-PN-2008</strain>
    </source>
</reference>
<dbReference type="AlphaFoldDB" id="A0AAN7XGT6"/>
<dbReference type="GO" id="GO:0051731">
    <property type="term" value="F:polynucleotide 5'-hydroxyl-kinase activity"/>
    <property type="evidence" value="ECO:0007669"/>
    <property type="project" value="InterPro"/>
</dbReference>
<keyword evidence="8" id="KW-0539">Nucleus</keyword>
<dbReference type="EMBL" id="JAUZQC010000011">
    <property type="protein sequence ID" value="KAK5864061.1"/>
    <property type="molecule type" value="Genomic_DNA"/>
</dbReference>
<evidence type="ECO:0000256" key="1">
    <source>
        <dbReference type="ARBA" id="ARBA00004604"/>
    </source>
</evidence>
<feature type="domain" description="Clp1 P-loop" evidence="11">
    <location>
        <begin position="331"/>
        <end position="464"/>
    </location>
</feature>
<sequence>MKSHKPTHVKVHAKSQKWKDVRGKRSRPPITSSELNSSPVVARMAVEHKATQKKKPNVKRLKSKAKPVSVSKTKTNTPQSVIQKPHTQANGSSAFKMDNDSNDSLDWKEYSLSIHGNGVKTSGEIDDVEPVRLEGASLHNCAERDDRQNHAVLIMQKNQTLCFRGKCHLTCLYGRVEVMGFTIEEGQQSYPLFSPASHCPLTIRALESSDQTRDDKTEASSILPKYLPSASRKKLLKSVTSNSSIILLEPMETPLTRFLSSFTDLSELFCPPVNELMSAVLDTPLNGLGMIPLVAAIEGLKMSKTYREALNMVVGACRGDMDGCAVILVCGSKNVGKSTFIRTLINALLNHTASVDYLEGDLGQTEFTPAGCLCLSTVTEPLLGPPFTHQIPPEHMIYFGHTSCDTDLERYLESLKTLWRRRSPSKETTVVINTMGWVKGFGFQLLVDMIRFFPVSHVVQLGHSGVNQCPAVTPEFLRTAHGHQTHPPAVTALDEFTESHSPPKSYTHVIVKSEFQGAGKQGTAKHQRTNELRELSLMAYLSQLQSPDPGPIRSLHSLTPYQVPQAAVALGVIHCEVVPTHMFYAANASLVALCCLGEKVSSKGGPVLLSQAPICPCVGFGVLRGIDMARGLYFLLTPVNPTVLRKVNCLLLGAISLPSCILTTQSGFDGEMPYITTDYSFDITGAGKLRVFKGLTRPSLMGAQ</sequence>
<feature type="compositionally biased region" description="Basic residues" evidence="10">
    <location>
        <begin position="51"/>
        <end position="65"/>
    </location>
</feature>
<evidence type="ECO:0000256" key="3">
    <source>
        <dbReference type="ARBA" id="ARBA00022552"/>
    </source>
</evidence>
<evidence type="ECO:0000313" key="14">
    <source>
        <dbReference type="EMBL" id="KAK5864061.1"/>
    </source>
</evidence>
<protein>
    <recommendedName>
        <fullName evidence="9">Polynucleotide 5'-hydroxyl-kinase NOL9</fullName>
    </recommendedName>
</protein>
<dbReference type="InterPro" id="IPR027417">
    <property type="entry name" value="P-loop_NTPase"/>
</dbReference>
<accession>A0AAN7XGT6</accession>
<dbReference type="GO" id="GO:0000448">
    <property type="term" value="P:cleavage in ITS2 between 5.8S rRNA and LSU-rRNA of tricistronic rRNA transcript (SSU-rRNA, 5.8S rRNA, LSU-rRNA)"/>
    <property type="evidence" value="ECO:0007669"/>
    <property type="project" value="TreeGrafter"/>
</dbReference>
<dbReference type="InterPro" id="IPR057573">
    <property type="entry name" value="NOL9_N"/>
</dbReference>
<reference evidence="14 15" key="2">
    <citation type="journal article" date="2023" name="Mol. Biol. Evol.">
        <title>Genomics of Secondarily Temperate Adaptation in the Only Non-Antarctic Icefish.</title>
        <authorList>
            <person name="Rivera-Colon A.G."/>
            <person name="Rayamajhi N."/>
            <person name="Minhas B.F."/>
            <person name="Madrigal G."/>
            <person name="Bilyk K.T."/>
            <person name="Yoon V."/>
            <person name="Hune M."/>
            <person name="Gregory S."/>
            <person name="Cheng C.H.C."/>
            <person name="Catchen J.M."/>
        </authorList>
    </citation>
    <scope>NUCLEOTIDE SEQUENCE [LARGE SCALE GENOMIC DNA]</scope>
    <source>
        <strain evidence="14">JMC-PN-2008</strain>
    </source>
</reference>
<dbReference type="GO" id="GO:0005524">
    <property type="term" value="F:ATP binding"/>
    <property type="evidence" value="ECO:0007669"/>
    <property type="project" value="UniProtKB-KW"/>
</dbReference>
<dbReference type="PANTHER" id="PTHR12755:SF3">
    <property type="entry name" value="POLYNUCLEOTIDE 5'-HYDROXYL-KINASE NOL9"/>
    <property type="match status" value="1"/>
</dbReference>